<dbReference type="Proteomes" id="UP000022082">
    <property type="component" value="Unassembled WGS sequence"/>
</dbReference>
<organism evidence="1 2">
    <name type="scientific">Bacteroides fragilis str. S36L11</name>
    <dbReference type="NCBI Taxonomy" id="1339327"/>
    <lineage>
        <taxon>Bacteria</taxon>
        <taxon>Pseudomonadati</taxon>
        <taxon>Bacteroidota</taxon>
        <taxon>Bacteroidia</taxon>
        <taxon>Bacteroidales</taxon>
        <taxon>Bacteroidaceae</taxon>
        <taxon>Bacteroides</taxon>
    </lineage>
</organism>
<dbReference type="Pfam" id="PF10626">
    <property type="entry name" value="TraO"/>
    <property type="match status" value="1"/>
</dbReference>
<comment type="caution">
    <text evidence="1">The sequence shown here is derived from an EMBL/GenBank/DDBJ whole genome shotgun (WGS) entry which is preliminary data.</text>
</comment>
<proteinExistence type="predicted"/>
<evidence type="ECO:0000313" key="1">
    <source>
        <dbReference type="EMBL" id="EXZ27436.1"/>
    </source>
</evidence>
<reference evidence="1 2" key="1">
    <citation type="submission" date="2014-02" db="EMBL/GenBank/DDBJ databases">
        <authorList>
            <person name="Sears C."/>
            <person name="Carroll K."/>
            <person name="Sack B.R."/>
            <person name="Qadri F."/>
            <person name="Myers L.L."/>
            <person name="Chung G.-T."/>
            <person name="Escheverria P."/>
            <person name="Fraser C.M."/>
            <person name="Sadzewicz L."/>
            <person name="Shefchek K.A."/>
            <person name="Tallon L."/>
            <person name="Das S.P."/>
            <person name="Daugherty S."/>
            <person name="Mongodin E.F."/>
        </authorList>
    </citation>
    <scope>NUCLEOTIDE SEQUENCE [LARGE SCALE GENOMIC DNA]</scope>
    <source>
        <strain evidence="1 2">S36L11</strain>
    </source>
</reference>
<dbReference type="RefSeq" id="WP_005828719.1">
    <property type="nucleotide sequence ID" value="NZ_JGDJ01000250.1"/>
</dbReference>
<gene>
    <name evidence="1" type="ORF">M136_3403</name>
</gene>
<dbReference type="InterPro" id="IPR018899">
    <property type="entry name" value="Conjug_transposon_Tra0"/>
</dbReference>
<protein>
    <submittedName>
        <fullName evidence="1">Conjugative transposon TraO family protein</fullName>
    </submittedName>
</protein>
<dbReference type="AlphaFoldDB" id="A0A016AG90"/>
<dbReference type="GeneID" id="60061128"/>
<name>A0A016AG90_BACFG</name>
<sequence>MSAMKRNFIFIILLLALFTGQAEAQRRLPGMKSVRFTAEMADGFYSRADRHDAGYAFSLAVATYTKKGNQWVFGCEMLQRNNPYRNTYVPLSQYTGEGGYYHTILSTSGKSFFLNLGASALLGYEAVNNGNRLLDDGASLRKYESFIYGGAVTLEAEGYLSDRIALLIRLRERFVWGGASGRCHFQYGAGVKYIF</sequence>
<dbReference type="EMBL" id="JGDJ01000250">
    <property type="protein sequence ID" value="EXZ27436.1"/>
    <property type="molecule type" value="Genomic_DNA"/>
</dbReference>
<accession>A0A016AG90</accession>
<dbReference type="PATRIC" id="fig|1339327.3.peg.3940"/>
<evidence type="ECO:0000313" key="2">
    <source>
        <dbReference type="Proteomes" id="UP000022082"/>
    </source>
</evidence>